<dbReference type="AlphaFoldDB" id="A0A1B2ENX9"/>
<keyword evidence="5" id="KW-0574">Periplasm</keyword>
<dbReference type="NCBIfam" id="TIGR01409">
    <property type="entry name" value="TAT_signal_seq"/>
    <property type="match status" value="1"/>
</dbReference>
<dbReference type="SUPFAM" id="SSF74650">
    <property type="entry name" value="Galactose mutarotase-like"/>
    <property type="match status" value="1"/>
</dbReference>
<comment type="pathway">
    <text evidence="2">Glycan metabolism; osmoregulated periplasmic glucan (OPG) biosynthesis.</text>
</comment>
<dbReference type="SUPFAM" id="SSF81296">
    <property type="entry name" value="E set domains"/>
    <property type="match status" value="1"/>
</dbReference>
<dbReference type="RefSeq" id="WP_099512714.1">
    <property type="nucleotide sequence ID" value="NZ_CP016616.1"/>
</dbReference>
<dbReference type="GO" id="GO:0051274">
    <property type="term" value="P:beta-glucan biosynthetic process"/>
    <property type="evidence" value="ECO:0007669"/>
    <property type="project" value="TreeGrafter"/>
</dbReference>
<feature type="chain" id="PRO_5008536149" evidence="6">
    <location>
        <begin position="29"/>
        <end position="525"/>
    </location>
</feature>
<sequence>MINRRRFLQTATATAALAAQGFSGQVLAQQGLKMAAPAPFSFEELKRRAQTMSRMPYVAPPSPSPEILQQIDYDAHGKIRFKTDLALWANGPSEFPVTFFHLGRFFQKPVRMHVVEGGQAREIVYDPDYFDMPANSPAHGLPANSGFAGFRFQEARNGKLDWKKNDWVAFLGASYFRAIGELSQYGLSARGLAVDVAVFGKNEEFPDFTHVYFETPQAGSDTVTIYALLDGPSVAGAYRFVMQRAAAIVMDIDSNVFMRQDVSRLGIAPLTSMYWYSEKAKATAVDWRPEIHDSDGLALWTGSGERIWRPLNNPPRIITSAFTDENPKGFGLLQRDRNFDHYLDGVYYDRRPSLWIEPQGTWGRGSIQLVEIPTDDEIHDNIVAMWVPADPVRAGQALEFRYRMHWSAEEPYPTPLARIVATRLGNGGQAGTSRPRGVRKFMIEFLGPPLTKLPSGVIPKPVLTATRGEFSNVLTEAVPDNVPGHWRTQFDLTVNGTDPVEMRCYLRNENEVLSETWLYQYHPPF</sequence>
<dbReference type="PROSITE" id="PS51318">
    <property type="entry name" value="TAT"/>
    <property type="match status" value="1"/>
</dbReference>
<dbReference type="Gene3D" id="2.70.98.10">
    <property type="match status" value="1"/>
</dbReference>
<dbReference type="PANTHER" id="PTHR30504:SF3">
    <property type="entry name" value="GLUCANS BIOSYNTHESIS PROTEIN D"/>
    <property type="match status" value="1"/>
</dbReference>
<feature type="domain" description="Glucan biosynthesis periplasmic MdoG C-terminal" evidence="7">
    <location>
        <begin position="40"/>
        <end position="521"/>
    </location>
</feature>
<dbReference type="GO" id="GO:0030246">
    <property type="term" value="F:carbohydrate binding"/>
    <property type="evidence" value="ECO:0007669"/>
    <property type="project" value="InterPro"/>
</dbReference>
<evidence type="ECO:0000256" key="1">
    <source>
        <dbReference type="ARBA" id="ARBA00004418"/>
    </source>
</evidence>
<evidence type="ECO:0000256" key="3">
    <source>
        <dbReference type="ARBA" id="ARBA00009284"/>
    </source>
</evidence>
<dbReference type="FunFam" id="2.70.98.10:FF:000001">
    <property type="entry name" value="Glucans biosynthesis protein G"/>
    <property type="match status" value="1"/>
</dbReference>
<gene>
    <name evidence="8" type="ORF">BB934_09185</name>
</gene>
<dbReference type="InterPro" id="IPR013783">
    <property type="entry name" value="Ig-like_fold"/>
</dbReference>
<keyword evidence="4 6" id="KW-0732">Signal</keyword>
<evidence type="ECO:0000256" key="4">
    <source>
        <dbReference type="ARBA" id="ARBA00022729"/>
    </source>
</evidence>
<dbReference type="EMBL" id="CP016616">
    <property type="protein sequence ID" value="ANY81684.1"/>
    <property type="molecule type" value="Genomic_DNA"/>
</dbReference>
<dbReference type="UniPathway" id="UPA00637"/>
<dbReference type="GO" id="GO:0003824">
    <property type="term" value="F:catalytic activity"/>
    <property type="evidence" value="ECO:0007669"/>
    <property type="project" value="InterPro"/>
</dbReference>
<accession>A0A1B2ENX9</accession>
<evidence type="ECO:0000256" key="6">
    <source>
        <dbReference type="SAM" id="SignalP"/>
    </source>
</evidence>
<evidence type="ECO:0000313" key="8">
    <source>
        <dbReference type="EMBL" id="ANY81684.1"/>
    </source>
</evidence>
<dbReference type="InterPro" id="IPR011013">
    <property type="entry name" value="Gal_mutarotase_sf_dom"/>
</dbReference>
<dbReference type="KEGG" id="moc:BB934_09185"/>
<organism evidence="8">
    <name type="scientific">Microvirga ossetica</name>
    <dbReference type="NCBI Taxonomy" id="1882682"/>
    <lineage>
        <taxon>Bacteria</taxon>
        <taxon>Pseudomonadati</taxon>
        <taxon>Pseudomonadota</taxon>
        <taxon>Alphaproteobacteria</taxon>
        <taxon>Hyphomicrobiales</taxon>
        <taxon>Methylobacteriaceae</taxon>
        <taxon>Microvirga</taxon>
    </lineage>
</organism>
<protein>
    <submittedName>
        <fullName evidence="8">Glucan biosynthesis protein D</fullName>
    </submittedName>
</protein>
<evidence type="ECO:0000256" key="2">
    <source>
        <dbReference type="ARBA" id="ARBA00005001"/>
    </source>
</evidence>
<dbReference type="GO" id="GO:0030288">
    <property type="term" value="C:outer membrane-bounded periplasmic space"/>
    <property type="evidence" value="ECO:0007669"/>
    <property type="project" value="TreeGrafter"/>
</dbReference>
<dbReference type="PANTHER" id="PTHR30504">
    <property type="entry name" value="GLUCANS BIOSYNTHESIS PROTEIN"/>
    <property type="match status" value="1"/>
</dbReference>
<evidence type="ECO:0000259" key="7">
    <source>
        <dbReference type="Pfam" id="PF04349"/>
    </source>
</evidence>
<dbReference type="PIRSF" id="PIRSF006281">
    <property type="entry name" value="MdoG"/>
    <property type="match status" value="1"/>
</dbReference>
<comment type="similarity">
    <text evidence="3">Belongs to the OpgD/OpgG family.</text>
</comment>
<reference evidence="8" key="1">
    <citation type="submission" date="2016-07" db="EMBL/GenBank/DDBJ databases">
        <title>Microvirga ossetica sp. nov. a new species of rhizobia isolated from root nodules of the legume species Vicia alpestris Steven originated from North Ossetia region in the Caucasus.</title>
        <authorList>
            <person name="Safronova V.I."/>
            <person name="Kuznetsova I.G."/>
            <person name="Sazanova A.L."/>
            <person name="Belimov A."/>
            <person name="Andronov E."/>
            <person name="Osledkin Y.S."/>
            <person name="Onishchuk O.P."/>
            <person name="Kurchak O.N."/>
            <person name="Shaposhnikov A.I."/>
            <person name="Willems A."/>
            <person name="Tikhonovich I.A."/>
        </authorList>
    </citation>
    <scope>NUCLEOTIDE SEQUENCE [LARGE SCALE GENOMIC DNA]</scope>
    <source>
        <strain evidence="8">V5/3M</strain>
    </source>
</reference>
<dbReference type="InterPro" id="IPR007444">
    <property type="entry name" value="Glucan_biosyn_MdoG_C"/>
</dbReference>
<dbReference type="Gene3D" id="2.60.40.10">
    <property type="entry name" value="Immunoglobulins"/>
    <property type="match status" value="1"/>
</dbReference>
<comment type="subcellular location">
    <subcellularLocation>
        <location evidence="1">Periplasm</location>
    </subcellularLocation>
</comment>
<feature type="signal peptide" evidence="6">
    <location>
        <begin position="1"/>
        <end position="28"/>
    </location>
</feature>
<dbReference type="InterPro" id="IPR006311">
    <property type="entry name" value="TAT_signal"/>
</dbReference>
<evidence type="ECO:0000256" key="5">
    <source>
        <dbReference type="ARBA" id="ARBA00022764"/>
    </source>
</evidence>
<name>A0A1B2ENX9_9HYPH</name>
<dbReference type="Pfam" id="PF04349">
    <property type="entry name" value="MdoG"/>
    <property type="match status" value="1"/>
</dbReference>
<dbReference type="OrthoDB" id="9777817at2"/>
<dbReference type="InterPro" id="IPR014756">
    <property type="entry name" value="Ig_E-set"/>
</dbReference>
<dbReference type="InterPro" id="IPR019546">
    <property type="entry name" value="TAT_signal_bac_arc"/>
</dbReference>
<dbReference type="InterPro" id="IPR014438">
    <property type="entry name" value="Glucan_biosyn_MdoG/MdoD"/>
</dbReference>
<proteinExistence type="inferred from homology"/>
<dbReference type="InterPro" id="IPR014718">
    <property type="entry name" value="GH-type_carb-bd"/>
</dbReference>